<keyword evidence="8" id="KW-1185">Reference proteome</keyword>
<evidence type="ECO:0000256" key="1">
    <source>
        <dbReference type="ARBA" id="ARBA00008655"/>
    </source>
</evidence>
<evidence type="ECO:0000256" key="5">
    <source>
        <dbReference type="SAM" id="Phobius"/>
    </source>
</evidence>
<dbReference type="InterPro" id="IPR002123">
    <property type="entry name" value="Plipid/glycerol_acylTrfase"/>
</dbReference>
<keyword evidence="4" id="KW-0594">Phospholipid biosynthesis</keyword>
<evidence type="ECO:0000256" key="4">
    <source>
        <dbReference type="RuleBase" id="RU361267"/>
    </source>
</evidence>
<keyword evidence="5" id="KW-0472">Membrane</keyword>
<evidence type="ECO:0000256" key="3">
    <source>
        <dbReference type="ARBA" id="ARBA00023315"/>
    </source>
</evidence>
<dbReference type="EMBL" id="HE580270">
    <property type="protein sequence ID" value="CCD24762.1"/>
    <property type="molecule type" value="Genomic_DNA"/>
</dbReference>
<dbReference type="RefSeq" id="XP_003670005.1">
    <property type="nucleotide sequence ID" value="XM_003669957.1"/>
</dbReference>
<dbReference type="GO" id="GO:0003841">
    <property type="term" value="F:1-acylglycerol-3-phosphate O-acyltransferase activity"/>
    <property type="evidence" value="ECO:0007669"/>
    <property type="project" value="UniProtKB-UniRule"/>
</dbReference>
<protein>
    <recommendedName>
        <fullName evidence="4">1-acyl-sn-glycerol-3-phosphate acyltransferase</fullName>
        <ecNumber evidence="4">2.3.1.51</ecNumber>
    </recommendedName>
</protein>
<organism evidence="7 8">
    <name type="scientific">Naumovozyma dairenensis (strain ATCC 10597 / BCRC 20456 / CBS 421 / NBRC 0211 / NRRL Y-12639)</name>
    <name type="common">Saccharomyces dairenensis</name>
    <dbReference type="NCBI Taxonomy" id="1071378"/>
    <lineage>
        <taxon>Eukaryota</taxon>
        <taxon>Fungi</taxon>
        <taxon>Dikarya</taxon>
        <taxon>Ascomycota</taxon>
        <taxon>Saccharomycotina</taxon>
        <taxon>Saccharomycetes</taxon>
        <taxon>Saccharomycetales</taxon>
        <taxon>Saccharomycetaceae</taxon>
        <taxon>Naumovozyma</taxon>
    </lineage>
</organism>
<dbReference type="OrthoDB" id="202234at2759"/>
<evidence type="ECO:0000256" key="2">
    <source>
        <dbReference type="ARBA" id="ARBA00022679"/>
    </source>
</evidence>
<dbReference type="CDD" id="cd07989">
    <property type="entry name" value="LPLAT_AGPAT-like"/>
    <property type="match status" value="1"/>
</dbReference>
<sequence length="266" mass="29797">MGSNIVYYLRSTLGIFVLIICAIYGVIASIVCTLIGKQHLAQYLTARCYSNAMKYIMNIDVKVIDEENLKNLPFIVVSNHQSMLDILMLGKLFPPGCTITAKKSLKYVPFLGWFMALSGTLFLDRSNRTKSVTTLHNGLTKIRNNKRAIWIFPEGTRSHTTDLEMLPFKKGAFHLAQQGKLPIVPVVVANTSTIKSSKWKVYNTGCMVVKVLKPLSTEGLQKDDIPAFSEKVRDLMDKELKELGYCPANNITNLPPNVLEAQKKNL</sequence>
<dbReference type="OMA" id="MPRPLCY"/>
<feature type="transmembrane region" description="Helical" evidence="5">
    <location>
        <begin position="12"/>
        <end position="35"/>
    </location>
</feature>
<keyword evidence="4" id="KW-0444">Lipid biosynthesis</keyword>
<proteinExistence type="inferred from homology"/>
<keyword evidence="2 4" id="KW-0808">Transferase</keyword>
<dbReference type="GO" id="GO:0006654">
    <property type="term" value="P:phosphatidic acid biosynthetic process"/>
    <property type="evidence" value="ECO:0007669"/>
    <property type="project" value="TreeGrafter"/>
</dbReference>
<keyword evidence="5" id="KW-1133">Transmembrane helix</keyword>
<dbReference type="GeneID" id="11495165"/>
<dbReference type="SUPFAM" id="SSF69593">
    <property type="entry name" value="Glycerol-3-phosphate (1)-acyltransferase"/>
    <property type="match status" value="1"/>
</dbReference>
<keyword evidence="4" id="KW-1208">Phospholipid metabolism</keyword>
<dbReference type="eggNOG" id="KOG2848">
    <property type="taxonomic scope" value="Eukaryota"/>
</dbReference>
<evidence type="ECO:0000313" key="8">
    <source>
        <dbReference type="Proteomes" id="UP000000689"/>
    </source>
</evidence>
<dbReference type="STRING" id="1071378.G0WAF1"/>
<dbReference type="InterPro" id="IPR004552">
    <property type="entry name" value="AGP_acyltrans"/>
</dbReference>
<comment type="catalytic activity">
    <reaction evidence="4">
        <text>a 1-acyl-sn-glycero-3-phosphate + an acyl-CoA = a 1,2-diacyl-sn-glycero-3-phosphate + CoA</text>
        <dbReference type="Rhea" id="RHEA:19709"/>
        <dbReference type="ChEBI" id="CHEBI:57287"/>
        <dbReference type="ChEBI" id="CHEBI:57970"/>
        <dbReference type="ChEBI" id="CHEBI:58342"/>
        <dbReference type="ChEBI" id="CHEBI:58608"/>
        <dbReference type="EC" id="2.3.1.51"/>
    </reaction>
</comment>
<reference evidence="7 8" key="1">
    <citation type="journal article" date="2011" name="Proc. Natl. Acad. Sci. U.S.A.">
        <title>Evolutionary erosion of yeast sex chromosomes by mating-type switching accidents.</title>
        <authorList>
            <person name="Gordon J.L."/>
            <person name="Armisen D."/>
            <person name="Proux-Wera E."/>
            <person name="Oheigeartaigh S.S."/>
            <person name="Byrne K.P."/>
            <person name="Wolfe K.H."/>
        </authorList>
    </citation>
    <scope>NUCLEOTIDE SEQUENCE [LARGE SCALE GENOMIC DNA]</scope>
    <source>
        <strain evidence="8">ATCC 10597 / BCRC 20456 / CBS 421 / NBRC 0211 / NRRL Y-12639</strain>
    </source>
</reference>
<dbReference type="GO" id="GO:0016020">
    <property type="term" value="C:membrane"/>
    <property type="evidence" value="ECO:0007669"/>
    <property type="project" value="InterPro"/>
</dbReference>
<accession>G0WAF1</accession>
<dbReference type="HOGENOM" id="CLU_027938_10_0_1"/>
<feature type="domain" description="Phospholipid/glycerol acyltransferase" evidence="6">
    <location>
        <begin position="74"/>
        <end position="191"/>
    </location>
</feature>
<dbReference type="Pfam" id="PF01553">
    <property type="entry name" value="Acyltransferase"/>
    <property type="match status" value="1"/>
</dbReference>
<dbReference type="AlphaFoldDB" id="G0WAF1"/>
<evidence type="ECO:0000313" key="7">
    <source>
        <dbReference type="EMBL" id="CCD24762.1"/>
    </source>
</evidence>
<dbReference type="SMART" id="SM00563">
    <property type="entry name" value="PlsC"/>
    <property type="match status" value="1"/>
</dbReference>
<dbReference type="PANTHER" id="PTHR10434:SF11">
    <property type="entry name" value="1-ACYL-SN-GLYCEROL-3-PHOSPHATE ACYLTRANSFERASE"/>
    <property type="match status" value="1"/>
</dbReference>
<dbReference type="KEGG" id="ndi:NDAI_0D04480"/>
<keyword evidence="5" id="KW-0812">Transmembrane</keyword>
<dbReference type="EC" id="2.3.1.51" evidence="4"/>
<dbReference type="Proteomes" id="UP000000689">
    <property type="component" value="Chromosome 4"/>
</dbReference>
<dbReference type="NCBIfam" id="TIGR00530">
    <property type="entry name" value="AGP_acyltrn"/>
    <property type="match status" value="1"/>
</dbReference>
<keyword evidence="3 4" id="KW-0012">Acyltransferase</keyword>
<gene>
    <name evidence="7" type="primary">NDAI0D04480</name>
    <name evidence="7" type="ordered locus">NDAI_0D04480</name>
</gene>
<name>G0WAF1_NAUDC</name>
<dbReference type="GO" id="GO:0005783">
    <property type="term" value="C:endoplasmic reticulum"/>
    <property type="evidence" value="ECO:0007669"/>
    <property type="project" value="TreeGrafter"/>
</dbReference>
<evidence type="ECO:0000259" key="6">
    <source>
        <dbReference type="SMART" id="SM00563"/>
    </source>
</evidence>
<comment type="domain">
    <text evidence="4">The HXXXXD motif is essential for acyltransferase activity and may constitute the binding site for the phosphate moiety of the glycerol-3-phosphate.</text>
</comment>
<keyword evidence="4" id="KW-0443">Lipid metabolism</keyword>
<dbReference type="PANTHER" id="PTHR10434">
    <property type="entry name" value="1-ACYL-SN-GLYCEROL-3-PHOSPHATE ACYLTRANSFERASE"/>
    <property type="match status" value="1"/>
</dbReference>
<comment type="similarity">
    <text evidence="1 4">Belongs to the 1-acyl-sn-glycerol-3-phosphate acyltransferase family.</text>
</comment>